<sequence>MEAKKKKRKGIVSKAKKKEAVARAVIHKGNGTIRVNSRNILTITPKYIVDFLREPVQIAGPLAGEVNIDIVTAGGGFMGQMVASRAAIAKALLEYRPDEKLKKKMVAYDRMLLVDDARRVESKKPLGRKARKKRQLSRR</sequence>
<dbReference type="GO" id="GO:0000462">
    <property type="term" value="P:maturation of SSU-rRNA from tricistronic rRNA transcript (SSU-rRNA, 5.8S rRNA, LSU-rRNA)"/>
    <property type="evidence" value="ECO:0007669"/>
    <property type="project" value="TreeGrafter"/>
</dbReference>
<protein>
    <recommendedName>
        <fullName evidence="5">30S ribosomal protein S9</fullName>
    </recommendedName>
</protein>
<dbReference type="PROSITE" id="PS00360">
    <property type="entry name" value="RIBOSOMAL_S9"/>
    <property type="match status" value="1"/>
</dbReference>
<dbReference type="Gene3D" id="3.30.230.10">
    <property type="match status" value="1"/>
</dbReference>
<gene>
    <name evidence="6" type="primary">rpsI</name>
    <name evidence="6" type="ORF">HA254_06515</name>
</gene>
<organism evidence="6 7">
    <name type="scientific">Candidatus Iainarchaeum sp</name>
    <dbReference type="NCBI Taxonomy" id="3101447"/>
    <lineage>
        <taxon>Archaea</taxon>
        <taxon>Candidatus Iainarchaeota</taxon>
        <taxon>Candidatus Iainarchaeia</taxon>
        <taxon>Candidatus Iainarchaeales</taxon>
        <taxon>Candidatus Iainarchaeaceae</taxon>
        <taxon>Candidatus Iainarchaeum</taxon>
    </lineage>
</organism>
<proteinExistence type="inferred from homology"/>
<dbReference type="Pfam" id="PF00380">
    <property type="entry name" value="Ribosomal_S9"/>
    <property type="match status" value="1"/>
</dbReference>
<dbReference type="InterPro" id="IPR020574">
    <property type="entry name" value="Ribosomal_uS9_CS"/>
</dbReference>
<evidence type="ECO:0000256" key="3">
    <source>
        <dbReference type="ARBA" id="ARBA00023274"/>
    </source>
</evidence>
<accession>A0A7J4J1D1</accession>
<dbReference type="PANTHER" id="PTHR21569">
    <property type="entry name" value="RIBOSOMAL PROTEIN S9"/>
    <property type="match status" value="1"/>
</dbReference>
<dbReference type="GO" id="GO:0003735">
    <property type="term" value="F:structural constituent of ribosome"/>
    <property type="evidence" value="ECO:0007669"/>
    <property type="project" value="InterPro"/>
</dbReference>
<comment type="similarity">
    <text evidence="1 4">Belongs to the universal ribosomal protein uS9 family.</text>
</comment>
<evidence type="ECO:0000313" key="7">
    <source>
        <dbReference type="Proteomes" id="UP000565078"/>
    </source>
</evidence>
<reference evidence="7" key="1">
    <citation type="journal article" date="2020" name="bioRxiv">
        <title>A rank-normalized archaeal taxonomy based on genome phylogeny resolves widespread incomplete and uneven classifications.</title>
        <authorList>
            <person name="Rinke C."/>
            <person name="Chuvochina M."/>
            <person name="Mussig A.J."/>
            <person name="Chaumeil P.-A."/>
            <person name="Waite D.W."/>
            <person name="Whitman W.B."/>
            <person name="Parks D.H."/>
            <person name="Hugenholtz P."/>
        </authorList>
    </citation>
    <scope>NUCLEOTIDE SEQUENCE [LARGE SCALE GENOMIC DNA]</scope>
</reference>
<dbReference type="AlphaFoldDB" id="A0A7J4J1D1"/>
<evidence type="ECO:0000256" key="2">
    <source>
        <dbReference type="ARBA" id="ARBA00022980"/>
    </source>
</evidence>
<dbReference type="InterPro" id="IPR014721">
    <property type="entry name" value="Ribsml_uS5_D2-typ_fold_subgr"/>
</dbReference>
<dbReference type="GO" id="GO:0003723">
    <property type="term" value="F:RNA binding"/>
    <property type="evidence" value="ECO:0007669"/>
    <property type="project" value="TreeGrafter"/>
</dbReference>
<dbReference type="Proteomes" id="UP000565078">
    <property type="component" value="Unassembled WGS sequence"/>
</dbReference>
<dbReference type="GO" id="GO:0006412">
    <property type="term" value="P:translation"/>
    <property type="evidence" value="ECO:0007669"/>
    <property type="project" value="InterPro"/>
</dbReference>
<dbReference type="EMBL" id="DUGC01000104">
    <property type="protein sequence ID" value="HIH10289.1"/>
    <property type="molecule type" value="Genomic_DNA"/>
</dbReference>
<dbReference type="InterPro" id="IPR020568">
    <property type="entry name" value="Ribosomal_Su5_D2-typ_SF"/>
</dbReference>
<comment type="caution">
    <text evidence="6">The sequence shown here is derived from an EMBL/GenBank/DDBJ whole genome shotgun (WGS) entry which is preliminary data.</text>
</comment>
<keyword evidence="2 4" id="KW-0689">Ribosomal protein</keyword>
<dbReference type="InterPro" id="IPR000754">
    <property type="entry name" value="Ribosomal_uS9"/>
</dbReference>
<dbReference type="GO" id="GO:0022627">
    <property type="term" value="C:cytosolic small ribosomal subunit"/>
    <property type="evidence" value="ECO:0007669"/>
    <property type="project" value="TreeGrafter"/>
</dbReference>
<keyword evidence="3 4" id="KW-0687">Ribonucleoprotein</keyword>
<evidence type="ECO:0000256" key="1">
    <source>
        <dbReference type="ARBA" id="ARBA00005251"/>
    </source>
</evidence>
<name>A0A7J4J1D1_9ARCH</name>
<dbReference type="PANTHER" id="PTHR21569:SF16">
    <property type="entry name" value="RIBOSOMAL PROTEIN S16"/>
    <property type="match status" value="1"/>
</dbReference>
<evidence type="ECO:0000256" key="4">
    <source>
        <dbReference type="RuleBase" id="RU003815"/>
    </source>
</evidence>
<evidence type="ECO:0000313" key="6">
    <source>
        <dbReference type="EMBL" id="HIH10289.1"/>
    </source>
</evidence>
<evidence type="ECO:0000256" key="5">
    <source>
        <dbReference type="RuleBase" id="RU003817"/>
    </source>
</evidence>
<dbReference type="SUPFAM" id="SSF54211">
    <property type="entry name" value="Ribosomal protein S5 domain 2-like"/>
    <property type="match status" value="1"/>
</dbReference>